<evidence type="ECO:0000256" key="8">
    <source>
        <dbReference type="ARBA" id="ARBA00023136"/>
    </source>
</evidence>
<dbReference type="Pfam" id="PF04906">
    <property type="entry name" value="Tweety"/>
    <property type="match status" value="1"/>
</dbReference>
<evidence type="ECO:0000256" key="3">
    <source>
        <dbReference type="ARBA" id="ARBA00022448"/>
    </source>
</evidence>
<dbReference type="PANTHER" id="PTHR12424:SF8">
    <property type="entry name" value="PROTEIN TWEETY"/>
    <property type="match status" value="1"/>
</dbReference>
<feature type="transmembrane region" description="Helical" evidence="13">
    <location>
        <begin position="243"/>
        <end position="263"/>
    </location>
</feature>
<evidence type="ECO:0000256" key="6">
    <source>
        <dbReference type="ARBA" id="ARBA00022989"/>
    </source>
</evidence>
<evidence type="ECO:0000256" key="1">
    <source>
        <dbReference type="ARBA" id="ARBA00004651"/>
    </source>
</evidence>
<dbReference type="GO" id="GO:0072320">
    <property type="term" value="F:volume-sensitive chloride channel activity"/>
    <property type="evidence" value="ECO:0007669"/>
    <property type="project" value="TreeGrafter"/>
</dbReference>
<dbReference type="AlphaFoldDB" id="A0AAN9BYA1"/>
<evidence type="ECO:0000256" key="4">
    <source>
        <dbReference type="ARBA" id="ARBA00022475"/>
    </source>
</evidence>
<evidence type="ECO:0000256" key="14">
    <source>
        <dbReference type="SAM" id="MobiDB-lite"/>
    </source>
</evidence>
<proteinExistence type="inferred from homology"/>
<evidence type="ECO:0000256" key="10">
    <source>
        <dbReference type="ARBA" id="ARBA00023180"/>
    </source>
</evidence>
<comment type="similarity">
    <text evidence="2 13">Belongs to the tweety family.</text>
</comment>
<evidence type="ECO:0000313" key="15">
    <source>
        <dbReference type="EMBL" id="KAK7113593.1"/>
    </source>
</evidence>
<dbReference type="InterPro" id="IPR006990">
    <property type="entry name" value="Tweety"/>
</dbReference>
<keyword evidence="12 13" id="KW-0407">Ion channel</keyword>
<accession>A0AAN9BYA1</accession>
<keyword evidence="5 13" id="KW-0812">Transmembrane</keyword>
<dbReference type="EMBL" id="JBAMIC010000002">
    <property type="protein sequence ID" value="KAK7113593.1"/>
    <property type="molecule type" value="Genomic_DNA"/>
</dbReference>
<keyword evidence="10" id="KW-0325">Glycoprotein</keyword>
<feature type="transmembrane region" description="Helical" evidence="13">
    <location>
        <begin position="213"/>
        <end position="234"/>
    </location>
</feature>
<keyword evidence="8 13" id="KW-0472">Membrane</keyword>
<organism evidence="15 16">
    <name type="scientific">Littorina saxatilis</name>
    <dbReference type="NCBI Taxonomy" id="31220"/>
    <lineage>
        <taxon>Eukaryota</taxon>
        <taxon>Metazoa</taxon>
        <taxon>Spiralia</taxon>
        <taxon>Lophotrochozoa</taxon>
        <taxon>Mollusca</taxon>
        <taxon>Gastropoda</taxon>
        <taxon>Caenogastropoda</taxon>
        <taxon>Littorinimorpha</taxon>
        <taxon>Littorinoidea</taxon>
        <taxon>Littorinidae</taxon>
        <taxon>Littorina</taxon>
    </lineage>
</organism>
<evidence type="ECO:0000256" key="5">
    <source>
        <dbReference type="ARBA" id="ARBA00022692"/>
    </source>
</evidence>
<keyword evidence="16" id="KW-1185">Reference proteome</keyword>
<feature type="region of interest" description="Disordered" evidence="14">
    <location>
        <begin position="438"/>
        <end position="498"/>
    </location>
</feature>
<protein>
    <recommendedName>
        <fullName evidence="13">Protein tweety homolog</fullName>
    </recommendedName>
</protein>
<dbReference type="GO" id="GO:0005229">
    <property type="term" value="F:intracellularly calcium-gated chloride channel activity"/>
    <property type="evidence" value="ECO:0007669"/>
    <property type="project" value="TreeGrafter"/>
</dbReference>
<evidence type="ECO:0000256" key="9">
    <source>
        <dbReference type="ARBA" id="ARBA00023173"/>
    </source>
</evidence>
<evidence type="ECO:0000256" key="2">
    <source>
        <dbReference type="ARBA" id="ARBA00009849"/>
    </source>
</evidence>
<gene>
    <name evidence="15" type="ORF">V1264_012854</name>
</gene>
<reference evidence="15 16" key="1">
    <citation type="submission" date="2024-02" db="EMBL/GenBank/DDBJ databases">
        <title>Chromosome-scale genome assembly of the rough periwinkle Littorina saxatilis.</title>
        <authorList>
            <person name="De Jode A."/>
            <person name="Faria R."/>
            <person name="Formenti G."/>
            <person name="Sims Y."/>
            <person name="Smith T.P."/>
            <person name="Tracey A."/>
            <person name="Wood J.M.D."/>
            <person name="Zagrodzka Z.B."/>
            <person name="Johannesson K."/>
            <person name="Butlin R.K."/>
            <person name="Leder E.H."/>
        </authorList>
    </citation>
    <scope>NUCLEOTIDE SEQUENCE [LARGE SCALE GENOMIC DNA]</scope>
    <source>
        <strain evidence="15">Snail1</strain>
        <tissue evidence="15">Muscle</tissue>
    </source>
</reference>
<evidence type="ECO:0000256" key="11">
    <source>
        <dbReference type="ARBA" id="ARBA00023214"/>
    </source>
</evidence>
<comment type="subcellular location">
    <subcellularLocation>
        <location evidence="1 13">Cell membrane</location>
        <topology evidence="1 13">Multi-pass membrane protein</topology>
    </subcellularLocation>
</comment>
<comment type="caution">
    <text evidence="15">The sequence shown here is derived from an EMBL/GenBank/DDBJ whole genome shotgun (WGS) entry which is preliminary data.</text>
</comment>
<dbReference type="Proteomes" id="UP001374579">
    <property type="component" value="Unassembled WGS sequence"/>
</dbReference>
<keyword evidence="7 13" id="KW-0406">Ion transport</keyword>
<evidence type="ECO:0000256" key="7">
    <source>
        <dbReference type="ARBA" id="ARBA00023065"/>
    </source>
</evidence>
<keyword evidence="11 13" id="KW-0868">Chloride</keyword>
<keyword evidence="6 13" id="KW-1133">Transmembrane helix</keyword>
<feature type="compositionally biased region" description="Polar residues" evidence="14">
    <location>
        <begin position="452"/>
        <end position="461"/>
    </location>
</feature>
<feature type="transmembrane region" description="Helical" evidence="13">
    <location>
        <begin position="394"/>
        <end position="419"/>
    </location>
</feature>
<evidence type="ECO:0000313" key="16">
    <source>
        <dbReference type="Proteomes" id="UP001374579"/>
    </source>
</evidence>
<dbReference type="GO" id="GO:0005886">
    <property type="term" value="C:plasma membrane"/>
    <property type="evidence" value="ECO:0007669"/>
    <property type="project" value="UniProtKB-SubCell"/>
</dbReference>
<comment type="function">
    <text evidence="13">Probable chloride channel.</text>
</comment>
<keyword evidence="3 13" id="KW-0813">Transport</keyword>
<sequence>MAYTATSMEYHKIWLADFFHGFPHLDLSFVGVNSTFNPENAGYRESLGFWGGIPMLICALLWLLFLIFFCLRCCRKSQRKQSSTTYSRFCLGLFLLLGCGALATAFYGNSQVHDGMDNFVRVVKVTNRTVRDAMQVLTVLDRTANNTEKRGVPSLLLALDSITNVTERTRIGEIVKQIGSKLEEGRTEINTIRGDASEVNTEEITDQAEEIEYYRWVTTILVYCVYVTIIFFTFTGLLKKSRWILIVVSVVSLVFMVVIWGFTSTYLAISVGSGDLCVDPDTFVMSRVNGTVKGDILTAYIKCTDSSQPYQEQILDAQTKVTEAITALNKTVNMSLPFNISDKLTGPVSMIRSDLKFVFGNLSSISTLVGSCDTLHGEYISGVRALCSTTLYGLGYLVLFSALIGLCSAVMIFCAALAWPYLHKRRRGREGCRSYAPVDDTDPFLPDPPPYQQQNYGTIASTDRPERASAINTNEETRPSIIGAPEGDSPPPAYHPGHFMQQYYNLAPRPTSIIQSSQSTT</sequence>
<dbReference type="PANTHER" id="PTHR12424">
    <property type="entry name" value="TWEETY-RELATED"/>
    <property type="match status" value="1"/>
</dbReference>
<dbReference type="GO" id="GO:0034707">
    <property type="term" value="C:chloride channel complex"/>
    <property type="evidence" value="ECO:0007669"/>
    <property type="project" value="UniProtKB-UniRule"/>
</dbReference>
<keyword evidence="4" id="KW-1003">Cell membrane</keyword>
<name>A0AAN9BYA1_9CAEN</name>
<feature type="transmembrane region" description="Helical" evidence="13">
    <location>
        <begin position="47"/>
        <end position="69"/>
    </location>
</feature>
<evidence type="ECO:0000256" key="13">
    <source>
        <dbReference type="RuleBase" id="RU361114"/>
    </source>
</evidence>
<evidence type="ECO:0000256" key="12">
    <source>
        <dbReference type="ARBA" id="ARBA00023303"/>
    </source>
</evidence>
<feature type="transmembrane region" description="Helical" evidence="13">
    <location>
        <begin position="89"/>
        <end position="108"/>
    </location>
</feature>
<keyword evidence="9 13" id="KW-0869">Chloride channel</keyword>